<proteinExistence type="predicted"/>
<accession>A0A9D3Y5K7</accession>
<name>A0A9D3Y5K7_DREPO</name>
<protein>
    <submittedName>
        <fullName evidence="1">Uncharacterized protein</fullName>
    </submittedName>
</protein>
<evidence type="ECO:0000313" key="2">
    <source>
        <dbReference type="Proteomes" id="UP000828390"/>
    </source>
</evidence>
<gene>
    <name evidence="1" type="ORF">DPMN_193985</name>
</gene>
<sequence>MKTIRYRSRTAETRKNTHDAQIEIAMSVTSRSSCISINTETNAKKEEMLNKEDSIRPFR</sequence>
<reference evidence="1" key="2">
    <citation type="submission" date="2020-11" db="EMBL/GenBank/DDBJ databases">
        <authorList>
            <person name="McCartney M.A."/>
            <person name="Auch B."/>
            <person name="Kono T."/>
            <person name="Mallez S."/>
            <person name="Becker A."/>
            <person name="Gohl D.M."/>
            <person name="Silverstein K.A.T."/>
            <person name="Koren S."/>
            <person name="Bechman K.B."/>
            <person name="Herman A."/>
            <person name="Abrahante J.E."/>
            <person name="Garbe J."/>
        </authorList>
    </citation>
    <scope>NUCLEOTIDE SEQUENCE</scope>
    <source>
        <strain evidence="1">Duluth1</strain>
        <tissue evidence="1">Whole animal</tissue>
    </source>
</reference>
<evidence type="ECO:0000313" key="1">
    <source>
        <dbReference type="EMBL" id="KAH3692173.1"/>
    </source>
</evidence>
<comment type="caution">
    <text evidence="1">The sequence shown here is derived from an EMBL/GenBank/DDBJ whole genome shotgun (WGS) entry which is preliminary data.</text>
</comment>
<organism evidence="1 2">
    <name type="scientific">Dreissena polymorpha</name>
    <name type="common">Zebra mussel</name>
    <name type="synonym">Mytilus polymorpha</name>
    <dbReference type="NCBI Taxonomy" id="45954"/>
    <lineage>
        <taxon>Eukaryota</taxon>
        <taxon>Metazoa</taxon>
        <taxon>Spiralia</taxon>
        <taxon>Lophotrochozoa</taxon>
        <taxon>Mollusca</taxon>
        <taxon>Bivalvia</taxon>
        <taxon>Autobranchia</taxon>
        <taxon>Heteroconchia</taxon>
        <taxon>Euheterodonta</taxon>
        <taxon>Imparidentia</taxon>
        <taxon>Neoheterodontei</taxon>
        <taxon>Myida</taxon>
        <taxon>Dreissenoidea</taxon>
        <taxon>Dreissenidae</taxon>
        <taxon>Dreissena</taxon>
    </lineage>
</organism>
<dbReference type="EMBL" id="JAIWYP010000025">
    <property type="protein sequence ID" value="KAH3692173.1"/>
    <property type="molecule type" value="Genomic_DNA"/>
</dbReference>
<dbReference type="AlphaFoldDB" id="A0A9D3Y5K7"/>
<dbReference type="Proteomes" id="UP000828390">
    <property type="component" value="Unassembled WGS sequence"/>
</dbReference>
<keyword evidence="2" id="KW-1185">Reference proteome</keyword>
<reference evidence="1" key="1">
    <citation type="journal article" date="2019" name="bioRxiv">
        <title>The Genome of the Zebra Mussel, Dreissena polymorpha: A Resource for Invasive Species Research.</title>
        <authorList>
            <person name="McCartney M.A."/>
            <person name="Auch B."/>
            <person name="Kono T."/>
            <person name="Mallez S."/>
            <person name="Zhang Y."/>
            <person name="Obille A."/>
            <person name="Becker A."/>
            <person name="Abrahante J.E."/>
            <person name="Garbe J."/>
            <person name="Badalamenti J.P."/>
            <person name="Herman A."/>
            <person name="Mangelson H."/>
            <person name="Liachko I."/>
            <person name="Sullivan S."/>
            <person name="Sone E.D."/>
            <person name="Koren S."/>
            <person name="Silverstein K.A.T."/>
            <person name="Beckman K.B."/>
            <person name="Gohl D.M."/>
        </authorList>
    </citation>
    <scope>NUCLEOTIDE SEQUENCE</scope>
    <source>
        <strain evidence="1">Duluth1</strain>
        <tissue evidence="1">Whole animal</tissue>
    </source>
</reference>